<dbReference type="AlphaFoldDB" id="A0A245ZH74"/>
<dbReference type="Proteomes" id="UP000197783">
    <property type="component" value="Unassembled WGS sequence"/>
</dbReference>
<evidence type="ECO:0000313" key="2">
    <source>
        <dbReference type="Proteomes" id="UP000197783"/>
    </source>
</evidence>
<keyword evidence="2" id="KW-1185">Reference proteome</keyword>
<accession>A0A245ZH74</accession>
<dbReference type="RefSeq" id="WP_088334296.1">
    <property type="nucleotide sequence ID" value="NZ_NBBJ01000004.1"/>
</dbReference>
<dbReference type="SUPFAM" id="SSF53335">
    <property type="entry name" value="S-adenosyl-L-methionine-dependent methyltransferases"/>
    <property type="match status" value="1"/>
</dbReference>
<dbReference type="Pfam" id="PF03602">
    <property type="entry name" value="Cons_hypoth95"/>
    <property type="match status" value="1"/>
</dbReference>
<sequence>MKLDTLIGEPWGDYGLVDCGHGRKLERYGDYRFIRPEPQALWAPADNDWKSHGEFIPGSDEDGGGQWHYSRPVPRDGWPLAWGVGPGAVRFTAQNTPFRHLGFFPDMAPVWSWLRERLDGVPEPEALNLFGYTGVGTLALSAAGSKMVHVDASKKSVEAARANARLSAMADRPIRWIVEDAAKFVAREVRRGRRYDAILLDPPKYGRGPDGEIWRLEEHLPGLIADCRQLLDGNSRALFLTVYAVRMSALAIGEMLRQAFADLPGTVECGELGVREEARGLVLPTAIWARWSND</sequence>
<dbReference type="Gene3D" id="2.60.40.1180">
    <property type="entry name" value="Golgi alpha-mannosidase II"/>
    <property type="match status" value="1"/>
</dbReference>
<keyword evidence="1" id="KW-0489">Methyltransferase</keyword>
<dbReference type="PANTHER" id="PTHR43042">
    <property type="entry name" value="SAM-DEPENDENT METHYLTRANSFERASE"/>
    <property type="match status" value="1"/>
</dbReference>
<dbReference type="EMBL" id="NBBJ01000004">
    <property type="protein sequence ID" value="OWK29087.1"/>
    <property type="molecule type" value="Genomic_DNA"/>
</dbReference>
<evidence type="ECO:0000313" key="1">
    <source>
        <dbReference type="EMBL" id="OWK29087.1"/>
    </source>
</evidence>
<gene>
    <name evidence="1" type="primary">rlmI</name>
    <name evidence="1" type="ORF">SPMU_26140</name>
</gene>
<name>A0A245ZH74_9SPHN</name>
<protein>
    <submittedName>
        <fullName evidence="1">Ribosomal RNA large subunit methyltransferase I</fullName>
        <ecNumber evidence="1">2.1.1.191</ecNumber>
    </submittedName>
</protein>
<dbReference type="PANTHER" id="PTHR43042:SF2">
    <property type="entry name" value="SAM-DEPENDENT METHYLTRANSFERASE"/>
    <property type="match status" value="1"/>
</dbReference>
<dbReference type="GO" id="GO:0032259">
    <property type="term" value="P:methylation"/>
    <property type="evidence" value="ECO:0007669"/>
    <property type="project" value="UniProtKB-KW"/>
</dbReference>
<keyword evidence="1" id="KW-0808">Transferase</keyword>
<dbReference type="InterPro" id="IPR013780">
    <property type="entry name" value="Glyco_hydro_b"/>
</dbReference>
<dbReference type="InterPro" id="IPR029063">
    <property type="entry name" value="SAM-dependent_MTases_sf"/>
</dbReference>
<dbReference type="CDD" id="cd02440">
    <property type="entry name" value="AdoMet_MTases"/>
    <property type="match status" value="1"/>
</dbReference>
<organism evidence="1 2">
    <name type="scientific">Sphingomonas mucosissima</name>
    <dbReference type="NCBI Taxonomy" id="370959"/>
    <lineage>
        <taxon>Bacteria</taxon>
        <taxon>Pseudomonadati</taxon>
        <taxon>Pseudomonadota</taxon>
        <taxon>Alphaproteobacteria</taxon>
        <taxon>Sphingomonadales</taxon>
        <taxon>Sphingomonadaceae</taxon>
        <taxon>Sphingomonas</taxon>
    </lineage>
</organism>
<proteinExistence type="predicted"/>
<dbReference type="Gene3D" id="3.40.50.150">
    <property type="entry name" value="Vaccinia Virus protein VP39"/>
    <property type="match status" value="1"/>
</dbReference>
<dbReference type="OrthoDB" id="9805492at2"/>
<dbReference type="EC" id="2.1.1.191" evidence="1"/>
<dbReference type="GO" id="GO:0008168">
    <property type="term" value="F:methyltransferase activity"/>
    <property type="evidence" value="ECO:0007669"/>
    <property type="project" value="UniProtKB-KW"/>
</dbReference>
<comment type="caution">
    <text evidence="1">The sequence shown here is derived from an EMBL/GenBank/DDBJ whole genome shotgun (WGS) entry which is preliminary data.</text>
</comment>
<reference evidence="1 2" key="1">
    <citation type="submission" date="2017-03" db="EMBL/GenBank/DDBJ databases">
        <title>Genome sequence of Sphingomonas mucosissima DSM 17494.</title>
        <authorList>
            <person name="Poehlein A."/>
            <person name="Wuebbeler J.H."/>
            <person name="Steinbuechel A."/>
            <person name="Daniel R."/>
        </authorList>
    </citation>
    <scope>NUCLEOTIDE SEQUENCE [LARGE SCALE GENOMIC DNA]</scope>
    <source>
        <strain evidence="1 2">DSM 17494</strain>
    </source>
</reference>